<sequence length="32" mass="3467">MLPAASSTAGDVSAFMRTAVWKTNSKGRQYFS</sequence>
<comment type="caution">
    <text evidence="1">The sequence shown here is derived from an EMBL/GenBank/DDBJ whole genome shotgun (WGS) entry which is preliminary data.</text>
</comment>
<evidence type="ECO:0000313" key="1">
    <source>
        <dbReference type="EMBL" id="VBA32027.1"/>
    </source>
</evidence>
<protein>
    <submittedName>
        <fullName evidence="1">Uncharacterized protein</fullName>
    </submittedName>
</protein>
<gene>
    <name evidence="1" type="ORF">LAUMK4_05662</name>
</gene>
<name>A0ABY6RS25_9MYCO</name>
<dbReference type="EMBL" id="UPHM01000151">
    <property type="protein sequence ID" value="VBA32027.1"/>
    <property type="molecule type" value="Genomic_DNA"/>
</dbReference>
<accession>A0ABY6RS25</accession>
<reference evidence="1 2" key="1">
    <citation type="submission" date="2018-09" db="EMBL/GenBank/DDBJ databases">
        <authorList>
            <person name="Tagini F."/>
        </authorList>
    </citation>
    <scope>NUCLEOTIDE SEQUENCE [LARGE SCALE GENOMIC DNA]</scope>
    <source>
        <strain evidence="1 2">MK4</strain>
    </source>
</reference>
<dbReference type="Proteomes" id="UP000271464">
    <property type="component" value="Unassembled WGS sequence"/>
</dbReference>
<keyword evidence="2" id="KW-1185">Reference proteome</keyword>
<organism evidence="1 2">
    <name type="scientific">Mycobacterium persicum</name>
    <dbReference type="NCBI Taxonomy" id="1487726"/>
    <lineage>
        <taxon>Bacteria</taxon>
        <taxon>Bacillati</taxon>
        <taxon>Actinomycetota</taxon>
        <taxon>Actinomycetes</taxon>
        <taxon>Mycobacteriales</taxon>
        <taxon>Mycobacteriaceae</taxon>
        <taxon>Mycobacterium</taxon>
    </lineage>
</organism>
<proteinExistence type="predicted"/>
<evidence type="ECO:0000313" key="2">
    <source>
        <dbReference type="Proteomes" id="UP000271464"/>
    </source>
</evidence>